<reference evidence="3 4" key="1">
    <citation type="journal article" date="2010" name="PLoS ONE">
        <title>The genome sequence of the rumen methanogen Methanobrevibacter ruminantium reveals new possibilities for controlling ruminant methane emissions.</title>
        <authorList>
            <person name="Leahy S.C."/>
            <person name="Kelly W.J."/>
            <person name="Altermann E."/>
            <person name="Ronimus R.S."/>
            <person name="Yeoman C.J."/>
            <person name="Pacheco D.M."/>
            <person name="Li D."/>
            <person name="Kong Z."/>
            <person name="McTavish S."/>
            <person name="Sang C."/>
            <person name="Lambie S.C."/>
            <person name="Janssen P.H."/>
            <person name="Dey D."/>
            <person name="Attwood G.T."/>
        </authorList>
    </citation>
    <scope>NUCLEOTIDE SEQUENCE [LARGE SCALE GENOMIC DNA]</scope>
    <source>
        <strain evidence="4">ATCC 35063 / DSM 1093 / JCM 13430 / OCM 146 / M1</strain>
    </source>
</reference>
<dbReference type="InterPro" id="IPR041682">
    <property type="entry name" value="AAA_14"/>
</dbReference>
<dbReference type="STRING" id="634498.mru_0014"/>
<dbReference type="PANTHER" id="PTHR42990:SF1">
    <property type="entry name" value="AAA+ ATPASE DOMAIN-CONTAINING PROTEIN"/>
    <property type="match status" value="1"/>
</dbReference>
<evidence type="ECO:0000313" key="4">
    <source>
        <dbReference type="Proteomes" id="UP000008680"/>
    </source>
</evidence>
<evidence type="ECO:0000259" key="2">
    <source>
        <dbReference type="Pfam" id="PF13635"/>
    </source>
</evidence>
<dbReference type="Proteomes" id="UP000008680">
    <property type="component" value="Chromosome"/>
</dbReference>
<dbReference type="OrthoDB" id="358600at2157"/>
<accession>D3E4H0</accession>
<evidence type="ECO:0000259" key="1">
    <source>
        <dbReference type="Pfam" id="PF13173"/>
    </source>
</evidence>
<dbReference type="RefSeq" id="WP_012954822.1">
    <property type="nucleotide sequence ID" value="NC_013790.1"/>
</dbReference>
<dbReference type="HOGENOM" id="CLU_044680_0_0_2"/>
<dbReference type="Pfam" id="PF13173">
    <property type="entry name" value="AAA_14"/>
    <property type="match status" value="1"/>
</dbReference>
<dbReference type="GeneID" id="8769631"/>
<dbReference type="SUPFAM" id="SSF52540">
    <property type="entry name" value="P-loop containing nucleoside triphosphate hydrolases"/>
    <property type="match status" value="1"/>
</dbReference>
<protein>
    <submittedName>
        <fullName evidence="3">ATPase</fullName>
    </submittedName>
</protein>
<dbReference type="PANTHER" id="PTHR42990">
    <property type="entry name" value="ATPASE"/>
    <property type="match status" value="1"/>
</dbReference>
<dbReference type="InterPro" id="IPR036390">
    <property type="entry name" value="WH_DNA-bd_sf"/>
</dbReference>
<keyword evidence="4" id="KW-1185">Reference proteome</keyword>
<dbReference type="KEGG" id="mru:mru_0014"/>
<feature type="domain" description="DUF4143" evidence="2">
    <location>
        <begin position="279"/>
        <end position="438"/>
    </location>
</feature>
<feature type="domain" description="AAA" evidence="1">
    <location>
        <begin position="57"/>
        <end position="194"/>
    </location>
</feature>
<proteinExistence type="predicted"/>
<dbReference type="EMBL" id="CP001719">
    <property type="protein sequence ID" value="ADC45866.1"/>
    <property type="molecule type" value="Genomic_DNA"/>
</dbReference>
<dbReference type="PATRIC" id="fig|634498.28.peg.14"/>
<organism evidence="3 4">
    <name type="scientific">Methanobrevibacter ruminantium (strain ATCC 35063 / DSM 1093 / JCM 13430 / OCM 146 / M1)</name>
    <name type="common">Methanobacterium ruminantium</name>
    <dbReference type="NCBI Taxonomy" id="634498"/>
    <lineage>
        <taxon>Archaea</taxon>
        <taxon>Methanobacteriati</taxon>
        <taxon>Methanobacteriota</taxon>
        <taxon>Methanomada group</taxon>
        <taxon>Methanobacteria</taxon>
        <taxon>Methanobacteriales</taxon>
        <taxon>Methanobacteriaceae</taxon>
        <taxon>Methanobrevibacter</taxon>
    </lineage>
</organism>
<dbReference type="eggNOG" id="arCOG03167">
    <property type="taxonomic scope" value="Archaea"/>
</dbReference>
<sequence>MYEKEDILIDYINNEINTVPFSLNDKLKIRNEKFRCREEFYEIKNYVDDFLEGNYTNRYIVLPGLRGLGKTTIIYQLYQYLLREKEINHNQILYISCDDLNDYMDINILDVVNCFLKLHHNSNLRTLDKKIFIFIDESQYDSNWAGAGKRIYDKTNNVFLIFTGSSALNLEYNADSARRLLKKSITPLNYGHFLKLKYGFHYDEFSDALSDLIFLGDEKKAIQCEREVYSKLYNLEGYNDNVWDDFLRNGGFPISFYEKNDDNVSQRLREVVKKVLISDIANISTISSEKYINSIRLLNFLAVQKPGDISQNKLANFLNVSPTTVKGIIDLLEKTHLIFHTEPYGSAAKRSKKSWKYFFASSSLKHALVKDLGSSMRDVKSYEGILLENLVASTFFNWTNRKNISFNLFYDANDDEKNKTTVDFIIKEGFNKPIPIEVGIGKKGDKQISKSISDYRADYGIVISNKTKFIERQGNVIYLPPRSFSFL</sequence>
<dbReference type="InterPro" id="IPR025420">
    <property type="entry name" value="DUF4143"/>
</dbReference>
<dbReference type="InterPro" id="IPR027417">
    <property type="entry name" value="P-loop_NTPase"/>
</dbReference>
<evidence type="ECO:0000313" key="3">
    <source>
        <dbReference type="EMBL" id="ADC45866.1"/>
    </source>
</evidence>
<dbReference type="AlphaFoldDB" id="D3E4H0"/>
<dbReference type="Pfam" id="PF13635">
    <property type="entry name" value="DUF4143"/>
    <property type="match status" value="1"/>
</dbReference>
<dbReference type="SUPFAM" id="SSF46785">
    <property type="entry name" value="Winged helix' DNA-binding domain"/>
    <property type="match status" value="1"/>
</dbReference>
<name>D3E4H0_METRM</name>
<dbReference type="Gene3D" id="3.40.50.300">
    <property type="entry name" value="P-loop containing nucleotide triphosphate hydrolases"/>
    <property type="match status" value="1"/>
</dbReference>
<gene>
    <name evidence="3" type="ordered locus">mru_0014</name>
</gene>